<organism evidence="1 2">
    <name type="scientific">Arcicella lustrica</name>
    <dbReference type="NCBI Taxonomy" id="2984196"/>
    <lineage>
        <taxon>Bacteria</taxon>
        <taxon>Pseudomonadati</taxon>
        <taxon>Bacteroidota</taxon>
        <taxon>Cytophagia</taxon>
        <taxon>Cytophagales</taxon>
        <taxon>Flectobacillaceae</taxon>
        <taxon>Arcicella</taxon>
    </lineage>
</organism>
<dbReference type="InterPro" id="IPR024508">
    <property type="entry name" value="DUF3226"/>
</dbReference>
<evidence type="ECO:0000313" key="2">
    <source>
        <dbReference type="Proteomes" id="UP001302222"/>
    </source>
</evidence>
<sequence>MTKTIIIVEDDNDKHTFEAIIRYFNLSEQINVSITPPLIEWKSVQDERNTEKPTALIRALVGLRNDFNKEKYDKVGIIRDMDDRTKEERISLINNALKEAYPDEVNAEIEDVNSLLPITFIQNSTENELTIRFACHFVNLNGQGEIEDILKAIKKLPSEIADCIDAHLPECLRNDDEKLRDKELVKLWINHYLRYDTLTKADRNSNYTKWENVMKYRAEDLFDFQQEIPELQALVSFLRLLVS</sequence>
<evidence type="ECO:0000313" key="1">
    <source>
        <dbReference type="EMBL" id="MEA5425022.1"/>
    </source>
</evidence>
<accession>A0ABU5SCK0</accession>
<comment type="caution">
    <text evidence="1">The sequence shown here is derived from an EMBL/GenBank/DDBJ whole genome shotgun (WGS) entry which is preliminary data.</text>
</comment>
<keyword evidence="2" id="KW-1185">Reference proteome</keyword>
<dbReference type="Pfam" id="PF11536">
    <property type="entry name" value="DUF3226"/>
    <property type="match status" value="1"/>
</dbReference>
<reference evidence="1 2" key="1">
    <citation type="submission" date="2023-12" db="EMBL/GenBank/DDBJ databases">
        <title>Novel species of the genus Arcicella isolated from rivers.</title>
        <authorList>
            <person name="Lu H."/>
        </authorList>
    </citation>
    <scope>NUCLEOTIDE SEQUENCE [LARGE SCALE GENOMIC DNA]</scope>
    <source>
        <strain evidence="1 2">DC25W</strain>
    </source>
</reference>
<gene>
    <name evidence="1" type="ORF">VB798_00465</name>
</gene>
<dbReference type="Proteomes" id="UP001302222">
    <property type="component" value="Unassembled WGS sequence"/>
</dbReference>
<dbReference type="EMBL" id="JAYGIM010000001">
    <property type="protein sequence ID" value="MEA5425022.1"/>
    <property type="molecule type" value="Genomic_DNA"/>
</dbReference>
<dbReference type="RefSeq" id="WP_323254817.1">
    <property type="nucleotide sequence ID" value="NZ_JAYGIM010000001.1"/>
</dbReference>
<protein>
    <submittedName>
        <fullName evidence="1">DUF3226 domain-containing protein</fullName>
    </submittedName>
</protein>
<proteinExistence type="predicted"/>
<name>A0ABU5SCK0_9BACT</name>